<evidence type="ECO:0000313" key="1">
    <source>
        <dbReference type="EMBL" id="CAD7081899.1"/>
    </source>
</evidence>
<proteinExistence type="predicted"/>
<dbReference type="Proteomes" id="UP000594454">
    <property type="component" value="Chromosome 2"/>
</dbReference>
<gene>
    <name evidence="1" type="ORF">HERILL_LOCUS4981</name>
</gene>
<name>A0A7R8YTN7_HERIL</name>
<keyword evidence="2" id="KW-1185">Reference proteome</keyword>
<accession>A0A7R8YTN7</accession>
<protein>
    <submittedName>
        <fullName evidence="1">Uncharacterized protein</fullName>
    </submittedName>
</protein>
<dbReference type="EMBL" id="LR899010">
    <property type="protein sequence ID" value="CAD7081899.1"/>
    <property type="molecule type" value="Genomic_DNA"/>
</dbReference>
<sequence>MPPKRQAIGRSTHQAWKKRALRASESNDQRPLRNETPGMCCACGKVKYTYNTCFQMTSFGACAKIRCQRSGLQGKFIIVPHCFYHCRAQITSLFKFISWQTMMNKLNNDVITTRALDEKSWLRYKPFSNNKTAIQRMAANNYAVLIRQTKDPLARWKDSSIHQQSMK</sequence>
<evidence type="ECO:0000313" key="2">
    <source>
        <dbReference type="Proteomes" id="UP000594454"/>
    </source>
</evidence>
<dbReference type="InParanoid" id="A0A7R8YTN7"/>
<organism evidence="1 2">
    <name type="scientific">Hermetia illucens</name>
    <name type="common">Black soldier fly</name>
    <dbReference type="NCBI Taxonomy" id="343691"/>
    <lineage>
        <taxon>Eukaryota</taxon>
        <taxon>Metazoa</taxon>
        <taxon>Ecdysozoa</taxon>
        <taxon>Arthropoda</taxon>
        <taxon>Hexapoda</taxon>
        <taxon>Insecta</taxon>
        <taxon>Pterygota</taxon>
        <taxon>Neoptera</taxon>
        <taxon>Endopterygota</taxon>
        <taxon>Diptera</taxon>
        <taxon>Brachycera</taxon>
        <taxon>Stratiomyomorpha</taxon>
        <taxon>Stratiomyidae</taxon>
        <taxon>Hermetiinae</taxon>
        <taxon>Hermetia</taxon>
    </lineage>
</organism>
<dbReference type="AlphaFoldDB" id="A0A7R8YTN7"/>
<reference evidence="1 2" key="1">
    <citation type="submission" date="2020-11" db="EMBL/GenBank/DDBJ databases">
        <authorList>
            <person name="Wallbank WR R."/>
            <person name="Pardo Diaz C."/>
            <person name="Kozak K."/>
            <person name="Martin S."/>
            <person name="Jiggins C."/>
            <person name="Moest M."/>
            <person name="Warren A I."/>
            <person name="Generalovic N T."/>
            <person name="Byers J.R.P. K."/>
            <person name="Montejo-Kovacevich G."/>
            <person name="Yen C E."/>
        </authorList>
    </citation>
    <scope>NUCLEOTIDE SEQUENCE [LARGE SCALE GENOMIC DNA]</scope>
</reference>